<dbReference type="AlphaFoldDB" id="A0A841R663"/>
<keyword evidence="5" id="KW-1185">Reference proteome</keyword>
<dbReference type="RefSeq" id="WP_184742399.1">
    <property type="nucleotide sequence ID" value="NZ_JACHGJ010000001.1"/>
</dbReference>
<feature type="compositionally biased region" description="Basic and acidic residues" evidence="2">
    <location>
        <begin position="359"/>
        <end position="370"/>
    </location>
</feature>
<gene>
    <name evidence="4" type="ORF">HNR50_000132</name>
</gene>
<evidence type="ECO:0000256" key="3">
    <source>
        <dbReference type="SAM" id="Phobius"/>
    </source>
</evidence>
<evidence type="ECO:0000256" key="1">
    <source>
        <dbReference type="SAM" id="Coils"/>
    </source>
</evidence>
<dbReference type="EMBL" id="JACHGJ010000001">
    <property type="protein sequence ID" value="MBB6478499.1"/>
    <property type="molecule type" value="Genomic_DNA"/>
</dbReference>
<name>A0A841R663_9SPIO</name>
<feature type="region of interest" description="Disordered" evidence="2">
    <location>
        <begin position="281"/>
        <end position="424"/>
    </location>
</feature>
<feature type="compositionally biased region" description="Acidic residues" evidence="2">
    <location>
        <begin position="315"/>
        <end position="325"/>
    </location>
</feature>
<keyword evidence="1" id="KW-0175">Coiled coil</keyword>
<keyword evidence="3" id="KW-0472">Membrane</keyword>
<sequence>MTSRDKLVLFAEQLIKQKRITRATTNLLLTSFILLIIGSVAALPLRYFTGMEYGLPLLALISVCILTFVYGFLGLETHLTILQETDEKAGLNQKLSAAFQFGQSENPYSSLIMSDAIGLSDRIKPIEVFPIRFSRRDPFIPLLTGLFLFLWMSSFSFLQISGEQTAMGDSLLDASGRIDAVNSDENDKDLEDLAEEYRKLGQKIQDRFMNQQAIEREVEQLSRKLESKIEELAREGVNKESKSLTDEEADNEIYQLQRKREMGDELGDILESLMKTFSLTPDVRLGGAGESREGSPGDGEGSMTDDRIRDRAPIEDLEEKTDDNGGESTSSEVSELDDGEQGNPGESSDEAESSQGKPGDTDGDNKKNEQNGETDPLSPFYEKEGNGDFDPDLAPGDDQPDNQDFMEPYKEKKQSGEFDDEDNIRGDMQEGEQMKSFIRALPHIVEPTREEMDVIRSYRNQLETAMDKDILPRGYESVIRDYFLAIGVLNDE</sequence>
<keyword evidence="3" id="KW-0812">Transmembrane</keyword>
<keyword evidence="3" id="KW-1133">Transmembrane helix</keyword>
<evidence type="ECO:0000256" key="2">
    <source>
        <dbReference type="SAM" id="MobiDB-lite"/>
    </source>
</evidence>
<organism evidence="4 5">
    <name type="scientific">Spirochaeta isovalerica</name>
    <dbReference type="NCBI Taxonomy" id="150"/>
    <lineage>
        <taxon>Bacteria</taxon>
        <taxon>Pseudomonadati</taxon>
        <taxon>Spirochaetota</taxon>
        <taxon>Spirochaetia</taxon>
        <taxon>Spirochaetales</taxon>
        <taxon>Spirochaetaceae</taxon>
        <taxon>Spirochaeta</taxon>
    </lineage>
</organism>
<feature type="coiled-coil region" evidence="1">
    <location>
        <begin position="211"/>
        <end position="242"/>
    </location>
</feature>
<feature type="compositionally biased region" description="Basic and acidic residues" evidence="2">
    <location>
        <begin position="407"/>
        <end position="416"/>
    </location>
</feature>
<feature type="compositionally biased region" description="Basic and acidic residues" evidence="2">
    <location>
        <begin position="304"/>
        <end position="314"/>
    </location>
</feature>
<feature type="transmembrane region" description="Helical" evidence="3">
    <location>
        <begin position="139"/>
        <end position="158"/>
    </location>
</feature>
<evidence type="ECO:0000313" key="4">
    <source>
        <dbReference type="EMBL" id="MBB6478499.1"/>
    </source>
</evidence>
<accession>A0A841R663</accession>
<reference evidence="4 5" key="1">
    <citation type="submission" date="2020-08" db="EMBL/GenBank/DDBJ databases">
        <title>Genomic Encyclopedia of Type Strains, Phase IV (KMG-IV): sequencing the most valuable type-strain genomes for metagenomic binning, comparative biology and taxonomic classification.</title>
        <authorList>
            <person name="Goeker M."/>
        </authorList>
    </citation>
    <scope>NUCLEOTIDE SEQUENCE [LARGE SCALE GENOMIC DNA]</scope>
    <source>
        <strain evidence="4 5">DSM 2461</strain>
    </source>
</reference>
<protein>
    <submittedName>
        <fullName evidence="4">Uncharacterized protein</fullName>
    </submittedName>
</protein>
<evidence type="ECO:0000313" key="5">
    <source>
        <dbReference type="Proteomes" id="UP000587760"/>
    </source>
</evidence>
<dbReference type="Proteomes" id="UP000587760">
    <property type="component" value="Unassembled WGS sequence"/>
</dbReference>
<proteinExistence type="predicted"/>
<feature type="transmembrane region" description="Helical" evidence="3">
    <location>
        <begin position="53"/>
        <end position="73"/>
    </location>
</feature>
<feature type="transmembrane region" description="Helical" evidence="3">
    <location>
        <begin position="26"/>
        <end position="47"/>
    </location>
</feature>
<comment type="caution">
    <text evidence="4">The sequence shown here is derived from an EMBL/GenBank/DDBJ whole genome shotgun (WGS) entry which is preliminary data.</text>
</comment>